<evidence type="ECO:0000313" key="5">
    <source>
        <dbReference type="EMBL" id="KNC75267.1"/>
    </source>
</evidence>
<evidence type="ECO:0000259" key="4">
    <source>
        <dbReference type="Pfam" id="PF05426"/>
    </source>
</evidence>
<sequence length="268" mass="30293">MAVNLFKVSVLTTLYISIGVKYTDSSPTEPRTLLIDGPSLMYLRSHPNEIKDAISSIIGRAQKWQGKTIDTVLNKGSGANQWPGSSINDYYTFSPYYWLAEEAPCLNENLCLLAEFTDDDFTHHELLQLPGYRKTLTNTQYRRLSKDFDPVSGLECYKKGQYAKCDGMANGHTNNPNDKQAKNNMLQAVLSSSLSYWYTGDEKYAKVASDWARAWFVNQKTRMNPNTNFAQGITGLIPGQKYGIIEVNRFIQDVFEMLELLTAGGRKH</sequence>
<name>A0A0L0FES2_9EUKA</name>
<evidence type="ECO:0000256" key="1">
    <source>
        <dbReference type="ARBA" id="ARBA00022729"/>
    </source>
</evidence>
<dbReference type="InterPro" id="IPR008929">
    <property type="entry name" value="Chondroitin_lyas"/>
</dbReference>
<dbReference type="RefSeq" id="XP_014149169.1">
    <property type="nucleotide sequence ID" value="XM_014293694.1"/>
</dbReference>
<evidence type="ECO:0000256" key="3">
    <source>
        <dbReference type="SAM" id="SignalP"/>
    </source>
</evidence>
<dbReference type="EMBL" id="KQ243735">
    <property type="protein sequence ID" value="KNC75267.1"/>
    <property type="molecule type" value="Genomic_DNA"/>
</dbReference>
<gene>
    <name evidence="5" type="ORF">SARC_12205</name>
</gene>
<dbReference type="Proteomes" id="UP000054560">
    <property type="component" value="Unassembled WGS sequence"/>
</dbReference>
<protein>
    <recommendedName>
        <fullName evidence="4">Alginate lyase domain-containing protein</fullName>
    </recommendedName>
</protein>
<organism evidence="5 6">
    <name type="scientific">Sphaeroforma arctica JP610</name>
    <dbReference type="NCBI Taxonomy" id="667725"/>
    <lineage>
        <taxon>Eukaryota</taxon>
        <taxon>Ichthyosporea</taxon>
        <taxon>Ichthyophonida</taxon>
        <taxon>Sphaeroforma</taxon>
    </lineage>
</organism>
<accession>A0A0L0FES2</accession>
<keyword evidence="1 3" id="KW-0732">Signal</keyword>
<feature type="domain" description="Alginate lyase" evidence="4">
    <location>
        <begin position="87"/>
        <end position="261"/>
    </location>
</feature>
<dbReference type="Gene3D" id="1.50.10.100">
    <property type="entry name" value="Chondroitin AC/alginate lyase"/>
    <property type="match status" value="1"/>
</dbReference>
<dbReference type="InterPro" id="IPR008397">
    <property type="entry name" value="Alginate_lyase_dom"/>
</dbReference>
<reference evidence="5 6" key="1">
    <citation type="submission" date="2011-02" db="EMBL/GenBank/DDBJ databases">
        <title>The Genome Sequence of Sphaeroforma arctica JP610.</title>
        <authorList>
            <consortium name="The Broad Institute Genome Sequencing Platform"/>
            <person name="Russ C."/>
            <person name="Cuomo C."/>
            <person name="Young S.K."/>
            <person name="Zeng Q."/>
            <person name="Gargeya S."/>
            <person name="Alvarado L."/>
            <person name="Berlin A."/>
            <person name="Chapman S.B."/>
            <person name="Chen Z."/>
            <person name="Freedman E."/>
            <person name="Gellesch M."/>
            <person name="Goldberg J."/>
            <person name="Griggs A."/>
            <person name="Gujja S."/>
            <person name="Heilman E."/>
            <person name="Heiman D."/>
            <person name="Howarth C."/>
            <person name="Mehta T."/>
            <person name="Neiman D."/>
            <person name="Pearson M."/>
            <person name="Roberts A."/>
            <person name="Saif S."/>
            <person name="Shea T."/>
            <person name="Shenoy N."/>
            <person name="Sisk P."/>
            <person name="Stolte C."/>
            <person name="Sykes S."/>
            <person name="White J."/>
            <person name="Yandava C."/>
            <person name="Burger G."/>
            <person name="Gray M.W."/>
            <person name="Holland P.W.H."/>
            <person name="King N."/>
            <person name="Lang F.B.F."/>
            <person name="Roger A.J."/>
            <person name="Ruiz-Trillo I."/>
            <person name="Haas B."/>
            <person name="Nusbaum C."/>
            <person name="Birren B."/>
        </authorList>
    </citation>
    <scope>NUCLEOTIDE SEQUENCE [LARGE SCALE GENOMIC DNA]</scope>
    <source>
        <strain evidence="5 6">JP610</strain>
    </source>
</reference>
<keyword evidence="2" id="KW-0456">Lyase</keyword>
<dbReference type="AlphaFoldDB" id="A0A0L0FES2"/>
<dbReference type="Pfam" id="PF05426">
    <property type="entry name" value="Alginate_lyase"/>
    <property type="match status" value="1"/>
</dbReference>
<dbReference type="GO" id="GO:0016829">
    <property type="term" value="F:lyase activity"/>
    <property type="evidence" value="ECO:0007669"/>
    <property type="project" value="UniProtKB-KW"/>
</dbReference>
<evidence type="ECO:0000256" key="2">
    <source>
        <dbReference type="ARBA" id="ARBA00023239"/>
    </source>
</evidence>
<dbReference type="GeneID" id="25912709"/>
<dbReference type="SUPFAM" id="SSF48230">
    <property type="entry name" value="Chondroitin AC/alginate lyase"/>
    <property type="match status" value="1"/>
</dbReference>
<evidence type="ECO:0000313" key="6">
    <source>
        <dbReference type="Proteomes" id="UP000054560"/>
    </source>
</evidence>
<feature type="signal peptide" evidence="3">
    <location>
        <begin position="1"/>
        <end position="25"/>
    </location>
</feature>
<proteinExistence type="predicted"/>
<keyword evidence="6" id="KW-1185">Reference proteome</keyword>
<dbReference type="STRING" id="667725.A0A0L0FES2"/>
<feature type="chain" id="PRO_5005538683" description="Alginate lyase domain-containing protein" evidence="3">
    <location>
        <begin position="26"/>
        <end position="268"/>
    </location>
</feature>
<dbReference type="OrthoDB" id="63533at2759"/>